<dbReference type="PROSITE" id="PS51257">
    <property type="entry name" value="PROKAR_LIPOPROTEIN"/>
    <property type="match status" value="1"/>
</dbReference>
<protein>
    <recommendedName>
        <fullName evidence="1">GH18 domain-containing protein</fullName>
    </recommendedName>
</protein>
<dbReference type="InterPro" id="IPR001223">
    <property type="entry name" value="Glyco_hydro18_cat"/>
</dbReference>
<dbReference type="SUPFAM" id="SSF51445">
    <property type="entry name" value="(Trans)glycosidases"/>
    <property type="match status" value="1"/>
</dbReference>
<dbReference type="AlphaFoldDB" id="A0A4R0NAD8"/>
<dbReference type="Gene3D" id="3.20.20.80">
    <property type="entry name" value="Glycosidases"/>
    <property type="match status" value="1"/>
</dbReference>
<keyword evidence="3" id="KW-1185">Reference proteome</keyword>
<dbReference type="EMBL" id="SJSM01000008">
    <property type="protein sequence ID" value="TCC95852.1"/>
    <property type="molecule type" value="Genomic_DNA"/>
</dbReference>
<feature type="domain" description="GH18" evidence="1">
    <location>
        <begin position="82"/>
        <end position="328"/>
    </location>
</feature>
<dbReference type="PROSITE" id="PS51910">
    <property type="entry name" value="GH18_2"/>
    <property type="match status" value="1"/>
</dbReference>
<gene>
    <name evidence="2" type="ORF">EZ444_14670</name>
</gene>
<evidence type="ECO:0000313" key="3">
    <source>
        <dbReference type="Proteomes" id="UP000291117"/>
    </source>
</evidence>
<evidence type="ECO:0000313" key="2">
    <source>
        <dbReference type="EMBL" id="TCC95852.1"/>
    </source>
</evidence>
<organism evidence="2 3">
    <name type="scientific">Pedobacter hiemivivus</name>
    <dbReference type="NCBI Taxonomy" id="2530454"/>
    <lineage>
        <taxon>Bacteria</taxon>
        <taxon>Pseudomonadati</taxon>
        <taxon>Bacteroidota</taxon>
        <taxon>Sphingobacteriia</taxon>
        <taxon>Sphingobacteriales</taxon>
        <taxon>Sphingobacteriaceae</taxon>
        <taxon>Pedobacter</taxon>
    </lineage>
</organism>
<dbReference type="InterPro" id="IPR017853">
    <property type="entry name" value="GH"/>
</dbReference>
<accession>A0A4R0NAD8</accession>
<reference evidence="2 3" key="1">
    <citation type="submission" date="2019-02" db="EMBL/GenBank/DDBJ databases">
        <title>Pedobacter sp. RP-3-8 sp. nov., isolated from Arctic soil.</title>
        <authorList>
            <person name="Dahal R.H."/>
        </authorList>
    </citation>
    <scope>NUCLEOTIDE SEQUENCE [LARGE SCALE GENOMIC DNA]</scope>
    <source>
        <strain evidence="2 3">RP-3-8</strain>
    </source>
</reference>
<evidence type="ECO:0000259" key="1">
    <source>
        <dbReference type="PROSITE" id="PS51910"/>
    </source>
</evidence>
<dbReference type="OrthoDB" id="736760at2"/>
<comment type="caution">
    <text evidence="2">The sequence shown here is derived from an EMBL/GenBank/DDBJ whole genome shotgun (WGS) entry which is preliminary data.</text>
</comment>
<name>A0A4R0NAD8_9SPHI</name>
<dbReference type="Proteomes" id="UP000291117">
    <property type="component" value="Unassembled WGS sequence"/>
</dbReference>
<dbReference type="GO" id="GO:0005975">
    <property type="term" value="P:carbohydrate metabolic process"/>
    <property type="evidence" value="ECO:0007669"/>
    <property type="project" value="InterPro"/>
</dbReference>
<sequence>MILIMKNIYLMAFLLMIMVSSCRKIKTEQAFPEIKDQLETQQDVWTAERIEQIAKQKKDSIDRAKIDKPNEVDPNSLMNKKNILIAYVEVNNRAFKNVTCFLNDEGKPVIDLAWVFAPNININSGTKKAYITYNKQVQGLINKGYIRYVQSKGIKVGMTLLGNHDNAGFRNFKNLEEATDFAQHVAIEVRRLGLDAIDFDDEYSENPSWANNESFVMVVSEIKRLLPDKFVHCYIFGGASASSYKGKRMGDVADAGASAFYPQTPSPGSAGFPIERLFPSTKPFSGGGYPEATLRSLMAQGYKGIMMFDFNMFPNNYLDILKGYVKGVKEQNVIEIPGCVDRRESDDVNL</sequence>
<proteinExistence type="predicted"/>